<dbReference type="GO" id="GO:0008882">
    <property type="term" value="F:[glutamate-ammonia-ligase] adenylyltransferase activity"/>
    <property type="evidence" value="ECO:0007669"/>
    <property type="project" value="UniProtKB-EC"/>
</dbReference>
<dbReference type="InParanoid" id="C8XBY0"/>
<dbReference type="PANTHER" id="PTHR30621">
    <property type="entry name" value="GLUTAMINE SYNTHETASE ADENYLYLTRANSFERASE"/>
    <property type="match status" value="1"/>
</dbReference>
<feature type="compositionally biased region" description="Low complexity" evidence="7">
    <location>
        <begin position="900"/>
        <end position="918"/>
    </location>
</feature>
<protein>
    <submittedName>
        <fullName evidence="10">(Glutamate--ammonia-ligase) adenylyltransferase</fullName>
        <ecNumber evidence="10">2.7.7.42</ecNumber>
    </submittedName>
</protein>
<dbReference type="Gene3D" id="1.20.120.330">
    <property type="entry name" value="Nucleotidyltransferases domain 2"/>
    <property type="match status" value="1"/>
</dbReference>
<keyword evidence="2 10" id="KW-0548">Nucleotidyltransferase</keyword>
<evidence type="ECO:0000259" key="9">
    <source>
        <dbReference type="Pfam" id="PF08335"/>
    </source>
</evidence>
<evidence type="ECO:0000256" key="2">
    <source>
        <dbReference type="ARBA" id="ARBA00022695"/>
    </source>
</evidence>
<feature type="compositionally biased region" description="Basic residues" evidence="7">
    <location>
        <begin position="885"/>
        <end position="896"/>
    </location>
</feature>
<dbReference type="eggNOG" id="COG1391">
    <property type="taxonomic scope" value="Bacteria"/>
</dbReference>
<dbReference type="SUPFAM" id="SSF81593">
    <property type="entry name" value="Nucleotidyltransferase substrate binding subunit/domain"/>
    <property type="match status" value="1"/>
</dbReference>
<feature type="compositionally biased region" description="Basic residues" evidence="7">
    <location>
        <begin position="1056"/>
        <end position="1073"/>
    </location>
</feature>
<evidence type="ECO:0000256" key="6">
    <source>
        <dbReference type="ARBA" id="ARBA00023268"/>
    </source>
</evidence>
<dbReference type="NCBIfam" id="NF010707">
    <property type="entry name" value="PRK14109.1"/>
    <property type="match status" value="1"/>
</dbReference>
<feature type="compositionally biased region" description="Basic residues" evidence="7">
    <location>
        <begin position="971"/>
        <end position="992"/>
    </location>
</feature>
<reference evidence="10 11" key="2">
    <citation type="journal article" date="2010" name="Stand. Genomic Sci.">
        <title>Complete genome sequence of Nakamurella multipartita type strain (Y-104).</title>
        <authorList>
            <person name="Tice H."/>
            <person name="Mayilraj S."/>
            <person name="Sims D."/>
            <person name="Lapidus A."/>
            <person name="Nolan M."/>
            <person name="Lucas S."/>
            <person name="Glavina Del Rio T."/>
            <person name="Copeland A."/>
            <person name="Cheng J.F."/>
            <person name="Meincke L."/>
            <person name="Bruce D."/>
            <person name="Goodwin L."/>
            <person name="Pitluck S."/>
            <person name="Ivanova N."/>
            <person name="Mavromatis K."/>
            <person name="Ovchinnikova G."/>
            <person name="Pati A."/>
            <person name="Chen A."/>
            <person name="Palaniappan K."/>
            <person name="Land M."/>
            <person name="Hauser L."/>
            <person name="Chang Y.J."/>
            <person name="Jeffries C.D."/>
            <person name="Detter J.C."/>
            <person name="Brettin T."/>
            <person name="Rohde M."/>
            <person name="Goker M."/>
            <person name="Bristow J."/>
            <person name="Eisen J.A."/>
            <person name="Markowitz V."/>
            <person name="Hugenholtz P."/>
            <person name="Kyrpides N.C."/>
            <person name="Klenk H.P."/>
            <person name="Chen F."/>
        </authorList>
    </citation>
    <scope>NUCLEOTIDE SEQUENCE [LARGE SCALE GENOMIC DNA]</scope>
    <source>
        <strain evidence="11">ATCC 700099 / DSM 44233 / CIP 104796 / JCM 9543 / NBRC 105858 / Y-104</strain>
    </source>
</reference>
<dbReference type="InterPro" id="IPR013546">
    <property type="entry name" value="PII_UdlTrfase/GS_AdlTrfase"/>
</dbReference>
<evidence type="ECO:0000256" key="4">
    <source>
        <dbReference type="ARBA" id="ARBA00022840"/>
    </source>
</evidence>
<proteinExistence type="predicted"/>
<dbReference type="Pfam" id="PF03710">
    <property type="entry name" value="GlnE"/>
    <property type="match status" value="2"/>
</dbReference>
<feature type="region of interest" description="Disordered" evidence="7">
    <location>
        <begin position="780"/>
        <end position="799"/>
    </location>
</feature>
<dbReference type="GO" id="GO:0005524">
    <property type="term" value="F:ATP binding"/>
    <property type="evidence" value="ECO:0007669"/>
    <property type="project" value="UniProtKB-KW"/>
</dbReference>
<dbReference type="InterPro" id="IPR043519">
    <property type="entry name" value="NT_sf"/>
</dbReference>
<dbReference type="InterPro" id="IPR023057">
    <property type="entry name" value="GlnE"/>
</dbReference>
<reference evidence="11" key="1">
    <citation type="submission" date="2009-09" db="EMBL/GenBank/DDBJ databases">
        <title>The complete genome of Nakamurella multipartita DSM 44233.</title>
        <authorList>
            <consortium name="US DOE Joint Genome Institute (JGI-PGF)"/>
            <person name="Lucas S."/>
            <person name="Copeland A."/>
            <person name="Lapidus A."/>
            <person name="Glavina del Rio T."/>
            <person name="Dalin E."/>
            <person name="Tice H."/>
            <person name="Bruce D."/>
            <person name="Goodwin L."/>
            <person name="Pitluck S."/>
            <person name="Kyrpides N."/>
            <person name="Mavromatis K."/>
            <person name="Ivanova N."/>
            <person name="Ovchinnikova G."/>
            <person name="Sims D."/>
            <person name="Meincke L."/>
            <person name="Brettin T."/>
            <person name="Detter J.C."/>
            <person name="Han C."/>
            <person name="Larimer F."/>
            <person name="Land M."/>
            <person name="Hauser L."/>
            <person name="Markowitz V."/>
            <person name="Cheng J.-F."/>
            <person name="Hugenholtz P."/>
            <person name="Woyke T."/>
            <person name="Wu D."/>
            <person name="Klenk H.-P."/>
            <person name="Eisen J.A."/>
        </authorList>
    </citation>
    <scope>NUCLEOTIDE SEQUENCE [LARGE SCALE GENOMIC DNA]</scope>
    <source>
        <strain evidence="11">ATCC 700099 / DSM 44233 / CIP 104796 / JCM 9543 / NBRC 105858 / Y-104</strain>
    </source>
</reference>
<dbReference type="PANTHER" id="PTHR30621:SF0">
    <property type="entry name" value="BIFUNCTIONAL GLUTAMINE SYNTHETASE ADENYLYLTRANSFERASE_ADENYLYL-REMOVING ENZYME"/>
    <property type="match status" value="1"/>
</dbReference>
<keyword evidence="10" id="KW-0436">Ligase</keyword>
<dbReference type="EC" id="2.7.7.42" evidence="10"/>
<feature type="domain" description="Glutamate-ammonia ligase adenylyltransferase repeated" evidence="8">
    <location>
        <begin position="85"/>
        <end position="334"/>
    </location>
</feature>
<dbReference type="KEGG" id="nml:Namu_3151"/>
<evidence type="ECO:0000256" key="7">
    <source>
        <dbReference type="SAM" id="MobiDB-lite"/>
    </source>
</evidence>
<dbReference type="InterPro" id="IPR005190">
    <property type="entry name" value="GlnE_rpt_dom"/>
</dbReference>
<feature type="compositionally biased region" description="Low complexity" evidence="7">
    <location>
        <begin position="1074"/>
        <end position="1084"/>
    </location>
</feature>
<keyword evidence="11" id="KW-1185">Reference proteome</keyword>
<name>C8XBY0_NAKMY</name>
<dbReference type="Pfam" id="PF08335">
    <property type="entry name" value="GlnD_UR_UTase"/>
    <property type="match status" value="1"/>
</dbReference>
<feature type="compositionally biased region" description="Basic residues" evidence="7">
    <location>
        <begin position="1131"/>
        <end position="1157"/>
    </location>
</feature>
<keyword evidence="3" id="KW-0547">Nucleotide-binding</keyword>
<dbReference type="AlphaFoldDB" id="C8XBY0"/>
<feature type="region of interest" description="Disordered" evidence="7">
    <location>
        <begin position="1109"/>
        <end position="1157"/>
    </location>
</feature>
<evidence type="ECO:0000313" key="11">
    <source>
        <dbReference type="Proteomes" id="UP000002218"/>
    </source>
</evidence>
<dbReference type="Proteomes" id="UP000002218">
    <property type="component" value="Chromosome"/>
</dbReference>
<dbReference type="STRING" id="479431.Namu_3151"/>
<accession>C8XBY0</accession>
<feature type="domain" description="Glutamate-ammonia ligase adenylyltransferase repeated" evidence="8">
    <location>
        <begin position="606"/>
        <end position="842"/>
    </location>
</feature>
<feature type="region of interest" description="Disordered" evidence="7">
    <location>
        <begin position="851"/>
        <end position="1008"/>
    </location>
</feature>
<evidence type="ECO:0000256" key="3">
    <source>
        <dbReference type="ARBA" id="ARBA00022741"/>
    </source>
</evidence>
<feature type="region of interest" description="Disordered" evidence="7">
    <location>
        <begin position="1047"/>
        <end position="1097"/>
    </location>
</feature>
<keyword evidence="5" id="KW-0460">Magnesium</keyword>
<dbReference type="CDD" id="cd05401">
    <property type="entry name" value="NT_GlnE_GlnD_like"/>
    <property type="match status" value="2"/>
</dbReference>
<keyword evidence="6" id="KW-0511">Multifunctional enzyme</keyword>
<feature type="compositionally biased region" description="Basic and acidic residues" evidence="7">
    <location>
        <begin position="927"/>
        <end position="939"/>
    </location>
</feature>
<feature type="domain" description="PII-uridylyltransferase/Glutamine-synthetase adenylyltransferase" evidence="9">
    <location>
        <begin position="356"/>
        <end position="501"/>
    </location>
</feature>
<sequence length="1157" mass="125942">MSRPGLRTPARYSLPDTDRIRADLALVGLWGADGPVPGNEDILAAISRTGRPELAVYGLARLYEADSNPAQIMEALRTQPRFRGRLIGLLGASTVLSEHLAAWPEDWHNLLPEAPAEELVSAESMRKVLCEALGIDPDAPPCTGTDGARASVTGPKAISALRRAYRSQLLIIAAHDLAPSIETSLPTTALPAVCHALTALADATLQVGLAAAAGELPAGAPAVRLGVIAMGKTGAKELNYLSDVDVMFIAAAEDPDEGAALATATQLASRLMWICGGAAWEVDAALRPEGKAGALVRTPAGFASYYQRWAQTWEFQALLKARPAAGDPALGEVFMDITRPGVWSAAGRDSFVDDVQAMRRRVEDNIPDKHRDRELKLGAGGLRDVEFAVQLLQLVHGRSDPDLRLPGTLMGLRSLIRGGYVGRTDGAEMAAAYTFLRRAEHRLQLQRLRRTHLLPDDGADMEWLARADGYLATGTSSAAEVFVAERQRHATTVRRLHEKLFYRPLLHAVAAVDMDESRLSPEAAHERLAALGFLRPDSALRHIAALTQGVSRRAAIQRHLLPVLLDYFATSPDPDAGLLAYRQVSEALADTPWYLRLLRDEGSVANRLASLLGGSRLVADLLPRAPEVLKLLVDDAALLAPEPETVARALMARAGRAGTAQEAVDVARSGRRQEMLRLACGDMLGLISVTNIARGLTSVAETTIEAAYQAAVKQVTKTRGGFRARFAVIGMGRLGGGELGYSSDADVVFVMETRPDEDESEARADAHAVADLMARLLGRPTPDPPLEIDANLRPEGKNGPLVRPLAGYRAYWARSGVAWERQALLRARPIAGDRELGAAFAAAADEFRYPRRRAVRPGRGRDPPDQGAGGHRTDAAHRRPDHPHQARPGRPGRHRVDHPAAAAAARLRGARPAHSAHPAGHRRRRPGRVDQRRGRRVADQRLAGRLPHPQRDHAGPRQAGRPDPAAGSGAGRHRPGLRVPAGRRSRRVRRRLPPGDPTRPQGGGPGLRQRLALAAGSARMARCQPGSGSSSLLSSCWPSRWSWGPSARAVAASRSRTPRRRRSRRPRGRRPRAATRPAGRSRSPPARRRLRPPPSRCRWCRWTTNRRPDRWSGRTPRCRGTRPAAASSRCRCPRPRRRRNRNPNRNRSRSRSRSRNR</sequence>
<evidence type="ECO:0000259" key="8">
    <source>
        <dbReference type="Pfam" id="PF03710"/>
    </source>
</evidence>
<dbReference type="FunCoup" id="C8XBY0">
    <property type="interactions" value="4"/>
</dbReference>
<dbReference type="SUPFAM" id="SSF81301">
    <property type="entry name" value="Nucleotidyltransferase"/>
    <property type="match status" value="2"/>
</dbReference>
<dbReference type="GO" id="GO:0016874">
    <property type="term" value="F:ligase activity"/>
    <property type="evidence" value="ECO:0007669"/>
    <property type="project" value="UniProtKB-KW"/>
</dbReference>
<keyword evidence="1 10" id="KW-0808">Transferase</keyword>
<dbReference type="EMBL" id="CP001737">
    <property type="protein sequence ID" value="ACV79484.1"/>
    <property type="molecule type" value="Genomic_DNA"/>
</dbReference>
<evidence type="ECO:0000313" key="10">
    <source>
        <dbReference type="EMBL" id="ACV79484.1"/>
    </source>
</evidence>
<dbReference type="Gene3D" id="1.20.120.1510">
    <property type="match status" value="1"/>
</dbReference>
<dbReference type="GO" id="GO:0000820">
    <property type="term" value="P:regulation of glutamine family amino acid metabolic process"/>
    <property type="evidence" value="ECO:0007669"/>
    <property type="project" value="TreeGrafter"/>
</dbReference>
<dbReference type="Gene3D" id="3.30.460.10">
    <property type="entry name" value="Beta Polymerase, domain 2"/>
    <property type="match status" value="2"/>
</dbReference>
<evidence type="ECO:0000256" key="1">
    <source>
        <dbReference type="ARBA" id="ARBA00022679"/>
    </source>
</evidence>
<gene>
    <name evidence="10" type="ordered locus">Namu_3151</name>
</gene>
<dbReference type="HOGENOM" id="CLU_275683_0_0_11"/>
<evidence type="ECO:0000256" key="5">
    <source>
        <dbReference type="ARBA" id="ARBA00022842"/>
    </source>
</evidence>
<keyword evidence="4" id="KW-0067">ATP-binding</keyword>
<organism evidence="10 11">
    <name type="scientific">Nakamurella multipartita (strain ATCC 700099 / DSM 44233 / CIP 104796 / JCM 9543 / NBRC 105858 / Y-104)</name>
    <name type="common">Microsphaera multipartita</name>
    <dbReference type="NCBI Taxonomy" id="479431"/>
    <lineage>
        <taxon>Bacteria</taxon>
        <taxon>Bacillati</taxon>
        <taxon>Actinomycetota</taxon>
        <taxon>Actinomycetes</taxon>
        <taxon>Nakamurellales</taxon>
        <taxon>Nakamurellaceae</taxon>
        <taxon>Nakamurella</taxon>
    </lineage>
</organism>
<dbReference type="GO" id="GO:0005829">
    <property type="term" value="C:cytosol"/>
    <property type="evidence" value="ECO:0007669"/>
    <property type="project" value="TreeGrafter"/>
</dbReference>
<feature type="compositionally biased region" description="Basic and acidic residues" evidence="7">
    <location>
        <begin position="871"/>
        <end position="884"/>
    </location>
</feature>